<evidence type="ECO:0000256" key="1">
    <source>
        <dbReference type="ARBA" id="ARBA00007074"/>
    </source>
</evidence>
<evidence type="ECO:0000313" key="8">
    <source>
        <dbReference type="EMBL" id="CUB06992.1"/>
    </source>
</evidence>
<dbReference type="PROSITE" id="PS51935">
    <property type="entry name" value="NLPC_P60"/>
    <property type="match status" value="1"/>
</dbReference>
<sequence>MPTPVTQPLWRLSLLAMAFGLLSACTLTQQATRPDDSSQYALTSGNEIATQEEDEEAAEDALDVFLSAPIYRSPDYTLSADVKPGRMARALETALSLQGTPYRNGGDLPEEGLDCSGFVKYSFSSVGIDLPRTSSDMYNATERVSRSELQPGDLLFFKTGRRSRSINHVAIYLGNGRFIHAPRRGRTVSIDTLEQDYWRERFIAGGRVGGMSHAPLELAAKEESQETPSSHGKDSLETAAAAAAPLLAAGVAPNKGGSSKAKPAKAAPSANRVVARNDKTRKTAAPTAQGRATPTVHTQTASRTPASRSPVGKNTVQTAKASGKPPAKPVVQAKNEKPAAAPHGVQAKAQAKDNDKAKSKAPTRVAQAGR</sequence>
<proteinExistence type="inferred from homology"/>
<keyword evidence="9" id="KW-1185">Reference proteome</keyword>
<keyword evidence="6" id="KW-0732">Signal</keyword>
<dbReference type="Pfam" id="PF00877">
    <property type="entry name" value="NLPC_P60"/>
    <property type="match status" value="1"/>
</dbReference>
<feature type="compositionally biased region" description="Low complexity" evidence="5">
    <location>
        <begin position="253"/>
        <end position="270"/>
    </location>
</feature>
<comment type="similarity">
    <text evidence="1">Belongs to the peptidase C40 family.</text>
</comment>
<keyword evidence="4" id="KW-0788">Thiol protease</keyword>
<dbReference type="GO" id="GO:0008234">
    <property type="term" value="F:cysteine-type peptidase activity"/>
    <property type="evidence" value="ECO:0007669"/>
    <property type="project" value="UniProtKB-KW"/>
</dbReference>
<evidence type="ECO:0000259" key="7">
    <source>
        <dbReference type="PROSITE" id="PS51935"/>
    </source>
</evidence>
<keyword evidence="2" id="KW-0645">Protease</keyword>
<organism evidence="8 9">
    <name type="scientific">Tepidiphilus thermophilus</name>
    <dbReference type="NCBI Taxonomy" id="876478"/>
    <lineage>
        <taxon>Bacteria</taxon>
        <taxon>Pseudomonadati</taxon>
        <taxon>Pseudomonadota</taxon>
        <taxon>Hydrogenophilia</taxon>
        <taxon>Hydrogenophilales</taxon>
        <taxon>Hydrogenophilaceae</taxon>
        <taxon>Tepidiphilus</taxon>
    </lineage>
</organism>
<accession>A0A0K6IUI2</accession>
<feature type="region of interest" description="Disordered" evidence="5">
    <location>
        <begin position="253"/>
        <end position="370"/>
    </location>
</feature>
<dbReference type="RefSeq" id="WP_198289012.1">
    <property type="nucleotide sequence ID" value="NZ_CYHH01000004.1"/>
</dbReference>
<gene>
    <name evidence="8" type="ORF">Ga0061068_104145</name>
</gene>
<dbReference type="SUPFAM" id="SSF54001">
    <property type="entry name" value="Cysteine proteinases"/>
    <property type="match status" value="1"/>
</dbReference>
<evidence type="ECO:0000256" key="6">
    <source>
        <dbReference type="SAM" id="SignalP"/>
    </source>
</evidence>
<feature type="signal peptide" evidence="6">
    <location>
        <begin position="1"/>
        <end position="24"/>
    </location>
</feature>
<evidence type="ECO:0000313" key="9">
    <source>
        <dbReference type="Proteomes" id="UP000182108"/>
    </source>
</evidence>
<reference evidence="9" key="1">
    <citation type="submission" date="2015-08" db="EMBL/GenBank/DDBJ databases">
        <authorList>
            <person name="Babu N.S."/>
            <person name="Beckwith C.J."/>
            <person name="Beseler K.G."/>
            <person name="Brison A."/>
            <person name="Carone J.V."/>
            <person name="Caskin T.P."/>
            <person name="Diamond M."/>
            <person name="Durham M.E."/>
            <person name="Foxe J.M."/>
            <person name="Go M."/>
            <person name="Henderson B.A."/>
            <person name="Jones I.B."/>
            <person name="McGettigan J.A."/>
            <person name="Micheletti S.J."/>
            <person name="Nasrallah M.E."/>
            <person name="Ortiz D."/>
            <person name="Piller C.R."/>
            <person name="Privatt S.R."/>
            <person name="Schneider S.L."/>
            <person name="Sharp S."/>
            <person name="Smith T.C."/>
            <person name="Stanton J.D."/>
            <person name="Ullery H.E."/>
            <person name="Wilson R.J."/>
            <person name="Serrano M.G."/>
            <person name="Buck G."/>
            <person name="Lee V."/>
            <person name="Wang Y."/>
            <person name="Carvalho R."/>
            <person name="Voegtly L."/>
            <person name="Shi R."/>
            <person name="Duckworth R."/>
            <person name="Johnson A."/>
            <person name="Loviza R."/>
            <person name="Walstead R."/>
            <person name="Shah Z."/>
            <person name="Kiflezghi M."/>
            <person name="Wade K."/>
            <person name="Ball S.L."/>
            <person name="Bradley K.W."/>
            <person name="Asai D.J."/>
            <person name="Bowman C.A."/>
            <person name="Russell D.A."/>
            <person name="Pope W.H."/>
            <person name="Jacobs-Sera D."/>
            <person name="Hendrix R.W."/>
            <person name="Hatfull G.F."/>
        </authorList>
    </citation>
    <scope>NUCLEOTIDE SEQUENCE [LARGE SCALE GENOMIC DNA]</scope>
    <source>
        <strain evidence="9">JCM 19170</strain>
    </source>
</reference>
<evidence type="ECO:0000256" key="2">
    <source>
        <dbReference type="ARBA" id="ARBA00022670"/>
    </source>
</evidence>
<feature type="compositionally biased region" description="Polar residues" evidence="5">
    <location>
        <begin position="290"/>
        <end position="320"/>
    </location>
</feature>
<feature type="domain" description="NlpC/P60" evidence="7">
    <location>
        <begin position="84"/>
        <end position="209"/>
    </location>
</feature>
<evidence type="ECO:0000256" key="5">
    <source>
        <dbReference type="SAM" id="MobiDB-lite"/>
    </source>
</evidence>
<evidence type="ECO:0000256" key="3">
    <source>
        <dbReference type="ARBA" id="ARBA00022801"/>
    </source>
</evidence>
<keyword evidence="3 8" id="KW-0378">Hydrolase</keyword>
<feature type="chain" id="PRO_5005505543" evidence="6">
    <location>
        <begin position="25"/>
        <end position="370"/>
    </location>
</feature>
<dbReference type="Gene3D" id="3.90.1720.10">
    <property type="entry name" value="endopeptidase domain like (from Nostoc punctiforme)"/>
    <property type="match status" value="1"/>
</dbReference>
<dbReference type="AlphaFoldDB" id="A0A0K6IUI2"/>
<evidence type="ECO:0000256" key="4">
    <source>
        <dbReference type="ARBA" id="ARBA00022807"/>
    </source>
</evidence>
<dbReference type="PANTHER" id="PTHR47053:SF1">
    <property type="entry name" value="MUREIN DD-ENDOPEPTIDASE MEPH-RELATED"/>
    <property type="match status" value="1"/>
</dbReference>
<dbReference type="InterPro" id="IPR038765">
    <property type="entry name" value="Papain-like_cys_pep_sf"/>
</dbReference>
<dbReference type="PANTHER" id="PTHR47053">
    <property type="entry name" value="MUREIN DD-ENDOPEPTIDASE MEPH-RELATED"/>
    <property type="match status" value="1"/>
</dbReference>
<dbReference type="Proteomes" id="UP000182108">
    <property type="component" value="Unassembled WGS sequence"/>
</dbReference>
<protein>
    <submittedName>
        <fullName evidence="8">Cell wall-associated hydrolase, NlpC family</fullName>
    </submittedName>
</protein>
<dbReference type="GO" id="GO:0006508">
    <property type="term" value="P:proteolysis"/>
    <property type="evidence" value="ECO:0007669"/>
    <property type="project" value="UniProtKB-KW"/>
</dbReference>
<dbReference type="InterPro" id="IPR000064">
    <property type="entry name" value="NLP_P60_dom"/>
</dbReference>
<dbReference type="EMBL" id="CYHH01000004">
    <property type="protein sequence ID" value="CUB06992.1"/>
    <property type="molecule type" value="Genomic_DNA"/>
</dbReference>
<name>A0A0K6IUI2_9PROT</name>
<dbReference type="InterPro" id="IPR051202">
    <property type="entry name" value="Peptidase_C40"/>
</dbReference>